<gene>
    <name evidence="1" type="ORF">LMG28138_01799</name>
</gene>
<proteinExistence type="predicted"/>
<dbReference type="Proteomes" id="UP000494115">
    <property type="component" value="Unassembled WGS sequence"/>
</dbReference>
<organism evidence="1 2">
    <name type="scientific">Pararobbsia alpina</name>
    <dbReference type="NCBI Taxonomy" id="621374"/>
    <lineage>
        <taxon>Bacteria</taxon>
        <taxon>Pseudomonadati</taxon>
        <taxon>Pseudomonadota</taxon>
        <taxon>Betaproteobacteria</taxon>
        <taxon>Burkholderiales</taxon>
        <taxon>Burkholderiaceae</taxon>
        <taxon>Pararobbsia</taxon>
    </lineage>
</organism>
<evidence type="ECO:0000313" key="2">
    <source>
        <dbReference type="Proteomes" id="UP000494115"/>
    </source>
</evidence>
<dbReference type="RefSeq" id="WP_175104407.1">
    <property type="nucleotide sequence ID" value="NZ_CADIKM010000006.1"/>
</dbReference>
<accession>A0A6S7B3M0</accession>
<protein>
    <submittedName>
        <fullName evidence="1">Uncharacterized protein</fullName>
    </submittedName>
</protein>
<reference evidence="1 2" key="1">
    <citation type="submission" date="2020-04" db="EMBL/GenBank/DDBJ databases">
        <authorList>
            <person name="De Canck E."/>
        </authorList>
    </citation>
    <scope>NUCLEOTIDE SEQUENCE [LARGE SCALE GENOMIC DNA]</scope>
    <source>
        <strain evidence="1 2">LMG 28138</strain>
    </source>
</reference>
<keyword evidence="2" id="KW-1185">Reference proteome</keyword>
<name>A0A6S7B3M0_9BURK</name>
<evidence type="ECO:0000313" key="1">
    <source>
        <dbReference type="EMBL" id="CAB3784387.1"/>
    </source>
</evidence>
<dbReference type="AlphaFoldDB" id="A0A6S7B3M0"/>
<dbReference type="EMBL" id="CADIKM010000006">
    <property type="protein sequence ID" value="CAB3784387.1"/>
    <property type="molecule type" value="Genomic_DNA"/>
</dbReference>
<sequence>MIKRTQQDWTIGSVVKVGFLSLTVKAAIATPGDFKPDAYILSNAAGTQLYRFVPHNGVEKISLVEAREMIADNMHRAEQLAAKVLAKAQADAKAIAAINDILFQ</sequence>